<dbReference type="EMBL" id="JAYLLN010000011">
    <property type="protein sequence ID" value="MEI5984552.1"/>
    <property type="molecule type" value="Genomic_DNA"/>
</dbReference>
<organism evidence="1 2">
    <name type="scientific">Sphingobacterium tenebrionis</name>
    <dbReference type="NCBI Taxonomy" id="3111775"/>
    <lineage>
        <taxon>Bacteria</taxon>
        <taxon>Pseudomonadati</taxon>
        <taxon>Bacteroidota</taxon>
        <taxon>Sphingobacteriia</taxon>
        <taxon>Sphingobacteriales</taxon>
        <taxon>Sphingobacteriaceae</taxon>
        <taxon>Sphingobacterium</taxon>
    </lineage>
</organism>
<evidence type="ECO:0000313" key="2">
    <source>
        <dbReference type="Proteomes" id="UP001363035"/>
    </source>
</evidence>
<protein>
    <submittedName>
        <fullName evidence="1">Chaperone modulator CbpM</fullName>
    </submittedName>
</protein>
<reference evidence="1 2" key="1">
    <citation type="submission" date="2024-01" db="EMBL/GenBank/DDBJ databases">
        <title>Sphingobacterium tenebrionis sp. nov., a novel endophyte isolated from tenebrio molitor intestines.</title>
        <authorList>
            <person name="Zhang C."/>
        </authorList>
    </citation>
    <scope>NUCLEOTIDE SEQUENCE [LARGE SCALE GENOMIC DNA]</scope>
    <source>
        <strain evidence="1 2">PU5-4</strain>
    </source>
</reference>
<proteinExistence type="predicted"/>
<name>A0ABU8I4V9_9SPHI</name>
<dbReference type="Proteomes" id="UP001363035">
    <property type="component" value="Unassembled WGS sequence"/>
</dbReference>
<accession>A0ABU8I4V9</accession>
<dbReference type="RefSeq" id="WP_099365918.1">
    <property type="nucleotide sequence ID" value="NZ_JAYLLN010000011.1"/>
</dbReference>
<evidence type="ECO:0000313" key="1">
    <source>
        <dbReference type="EMBL" id="MEI5984552.1"/>
    </source>
</evidence>
<dbReference type="Gene3D" id="1.10.1660.10">
    <property type="match status" value="1"/>
</dbReference>
<dbReference type="Pfam" id="PF13591">
    <property type="entry name" value="MerR_2"/>
    <property type="match status" value="1"/>
</dbReference>
<sequence length="92" mass="11136">MEKTLFKVIDICRSNNIEQDFIQELHNNGLIEIIYQEEQEYIEEEQIIVLERFSTWHYELEINVQGIEVVQNLIDRIESLQQEIREIKSGRK</sequence>
<comment type="caution">
    <text evidence="1">The sequence shown here is derived from an EMBL/GenBank/DDBJ whole genome shotgun (WGS) entry which is preliminary data.</text>
</comment>
<gene>
    <name evidence="1" type="ORF">VJ786_06540</name>
</gene>
<keyword evidence="2" id="KW-1185">Reference proteome</keyword>